<dbReference type="OrthoDB" id="60696at2157"/>
<gene>
    <name evidence="2" type="ORF">EYM_03115</name>
</gene>
<keyword evidence="3" id="KW-1185">Reference proteome</keyword>
<feature type="transmembrane region" description="Helical" evidence="1">
    <location>
        <begin position="174"/>
        <end position="192"/>
    </location>
</feature>
<evidence type="ECO:0000256" key="1">
    <source>
        <dbReference type="SAM" id="Phobius"/>
    </source>
</evidence>
<dbReference type="EMBL" id="CP006867">
    <property type="protein sequence ID" value="ALU11620.1"/>
    <property type="molecule type" value="Genomic_DNA"/>
</dbReference>
<dbReference type="AlphaFoldDB" id="A0A0U2U638"/>
<feature type="transmembrane region" description="Helical" evidence="1">
    <location>
        <begin position="103"/>
        <end position="132"/>
    </location>
</feature>
<feature type="transmembrane region" description="Helical" evidence="1">
    <location>
        <begin position="51"/>
        <end position="75"/>
    </location>
</feature>
<feature type="transmembrane region" description="Helical" evidence="1">
    <location>
        <begin position="21"/>
        <end position="39"/>
    </location>
</feature>
<reference evidence="2 3" key="1">
    <citation type="submission" date="2013-11" db="EMBL/GenBank/DDBJ databases">
        <title>Comparative genomics of Ignicoccus.</title>
        <authorList>
            <person name="Podar M."/>
        </authorList>
    </citation>
    <scope>NUCLEOTIDE SEQUENCE [LARGE SCALE GENOMIC DNA]</scope>
    <source>
        <strain evidence="2 3">DSM 13165</strain>
    </source>
</reference>
<dbReference type="Proteomes" id="UP000060778">
    <property type="component" value="Chromosome"/>
</dbReference>
<keyword evidence="1" id="KW-1133">Transmembrane helix</keyword>
<keyword evidence="1" id="KW-0472">Membrane</keyword>
<dbReference type="STRING" id="940295.EYM_03115"/>
<evidence type="ECO:0000313" key="2">
    <source>
        <dbReference type="EMBL" id="ALU11620.1"/>
    </source>
</evidence>
<sequence>MNERAKEVIESLGVKEIARRMLATNGVDSLLSTIGILNGTLSATHSNDPNIYLSSVLGGAVSLGLLSGFVGVYITERAERLEELRKIERAMARKLNKSFYAKAVNYASVYVALWSLVGSLVLPLTSLIPIILSKFGVLETTLGVLLSIVLAHLELSLIGLSFGGSNRVKVAIQYLILGIGATIISMLLGNVIS</sequence>
<proteinExistence type="predicted"/>
<accession>A0A0U2U638</accession>
<evidence type="ECO:0000313" key="3">
    <source>
        <dbReference type="Proteomes" id="UP000060778"/>
    </source>
</evidence>
<name>A0A0U2U638_9CREN</name>
<organism evidence="2 3">
    <name type="scientific">Ignicoccus islandicus DSM 13165</name>
    <dbReference type="NCBI Taxonomy" id="940295"/>
    <lineage>
        <taxon>Archaea</taxon>
        <taxon>Thermoproteota</taxon>
        <taxon>Thermoprotei</taxon>
        <taxon>Desulfurococcales</taxon>
        <taxon>Desulfurococcaceae</taxon>
        <taxon>Ignicoccus</taxon>
    </lineage>
</organism>
<dbReference type="KEGG" id="iis:EYM_03115"/>
<evidence type="ECO:0008006" key="4">
    <source>
        <dbReference type="Google" id="ProtNLM"/>
    </source>
</evidence>
<feature type="transmembrane region" description="Helical" evidence="1">
    <location>
        <begin position="144"/>
        <end position="162"/>
    </location>
</feature>
<keyword evidence="1" id="KW-0812">Transmembrane</keyword>
<dbReference type="RefSeq" id="WP_075049614.1">
    <property type="nucleotide sequence ID" value="NZ_CP006867.1"/>
</dbReference>
<dbReference type="GeneID" id="30680017"/>
<protein>
    <recommendedName>
        <fullName evidence="4">VIT family protein</fullName>
    </recommendedName>
</protein>